<keyword evidence="3 15" id="KW-1003">Cell membrane</keyword>
<dbReference type="SUPFAM" id="SSF81573">
    <property type="entry name" value="F1F0 ATP synthase subunit B, membrane domain"/>
    <property type="match status" value="1"/>
</dbReference>
<evidence type="ECO:0000256" key="1">
    <source>
        <dbReference type="ARBA" id="ARBA00005513"/>
    </source>
</evidence>
<evidence type="ECO:0000256" key="7">
    <source>
        <dbReference type="ARBA" id="ARBA00022989"/>
    </source>
</evidence>
<keyword evidence="4 15" id="KW-0138">CF(0)</keyword>
<dbReference type="PANTHER" id="PTHR33445">
    <property type="entry name" value="ATP SYNTHASE SUBUNIT B', CHLOROPLASTIC"/>
    <property type="match status" value="1"/>
</dbReference>
<evidence type="ECO:0000256" key="15">
    <source>
        <dbReference type="HAMAP-Rule" id="MF_01398"/>
    </source>
</evidence>
<keyword evidence="19" id="KW-1185">Reference proteome</keyword>
<evidence type="ECO:0000256" key="5">
    <source>
        <dbReference type="ARBA" id="ARBA00022692"/>
    </source>
</evidence>
<dbReference type="AlphaFoldDB" id="A0A5J4FTC1"/>
<keyword evidence="17" id="KW-0175">Coiled coil</keyword>
<comment type="function">
    <text evidence="11 15">F(1)F(0) ATP synthase produces ATP from ADP in the presence of a proton or sodium gradient. F-type ATPases consist of two structural domains, F(1) containing the extramembraneous catalytic core and F(0) containing the membrane proton channel, linked together by a central stalk and a peripheral stalk. During catalysis, ATP synthesis in the catalytic domain of F(1) is coupled via a rotary mechanism of the central stalk subunits to proton translocation.</text>
</comment>
<evidence type="ECO:0000256" key="8">
    <source>
        <dbReference type="ARBA" id="ARBA00023065"/>
    </source>
</evidence>
<keyword evidence="7 15" id="KW-1133">Transmembrane helix</keyword>
<keyword evidence="10 15" id="KW-0066">ATP synthesis</keyword>
<reference evidence="18 19" key="1">
    <citation type="submission" date="2019-08" db="EMBL/GenBank/DDBJ databases">
        <title>Ulvibacter marinistellae sp. nov., isolated from a starfish, Patiria pectinifera.</title>
        <authorList>
            <person name="Kawano K."/>
            <person name="Ushijima N."/>
            <person name="Kihara M."/>
            <person name="Itoh H."/>
        </authorList>
    </citation>
    <scope>NUCLEOTIDE SEQUENCE [LARGE SCALE GENOMIC DNA]</scope>
    <source>
        <strain evidence="18 19">KK4</strain>
    </source>
</reference>
<dbReference type="HAMAP" id="MF_01398">
    <property type="entry name" value="ATP_synth_b_bprime"/>
    <property type="match status" value="1"/>
</dbReference>
<evidence type="ECO:0000256" key="11">
    <source>
        <dbReference type="ARBA" id="ARBA00025198"/>
    </source>
</evidence>
<comment type="subcellular location">
    <subcellularLocation>
        <location evidence="15">Cell membrane</location>
        <topology evidence="15">Single-pass membrane protein</topology>
    </subcellularLocation>
    <subcellularLocation>
        <location evidence="14">Endomembrane system</location>
        <topology evidence="14">Single-pass membrane protein</topology>
    </subcellularLocation>
</comment>
<dbReference type="GO" id="GO:0012505">
    <property type="term" value="C:endomembrane system"/>
    <property type="evidence" value="ECO:0007669"/>
    <property type="project" value="UniProtKB-SubCell"/>
</dbReference>
<organism evidence="18 19">
    <name type="scientific">Patiriisocius marinistellae</name>
    <dbReference type="NCBI Taxonomy" id="2494560"/>
    <lineage>
        <taxon>Bacteria</taxon>
        <taxon>Pseudomonadati</taxon>
        <taxon>Bacteroidota</taxon>
        <taxon>Flavobacteriia</taxon>
        <taxon>Flavobacteriales</taxon>
        <taxon>Flavobacteriaceae</taxon>
        <taxon>Patiriisocius</taxon>
    </lineage>
</organism>
<dbReference type="GO" id="GO:0046961">
    <property type="term" value="F:proton-transporting ATPase activity, rotational mechanism"/>
    <property type="evidence" value="ECO:0007669"/>
    <property type="project" value="TreeGrafter"/>
</dbReference>
<protein>
    <recommendedName>
        <fullName evidence="15">ATP synthase subunit b</fullName>
    </recommendedName>
    <alternativeName>
        <fullName evidence="15">ATP synthase F(0) sector subunit b</fullName>
    </alternativeName>
    <alternativeName>
        <fullName evidence="15">ATPase subunit I</fullName>
    </alternativeName>
    <alternativeName>
        <fullName evidence="15">F-type ATPase subunit b</fullName>
        <shortName evidence="15">F-ATPase subunit b</shortName>
    </alternativeName>
</protein>
<evidence type="ECO:0000256" key="3">
    <source>
        <dbReference type="ARBA" id="ARBA00022475"/>
    </source>
</evidence>
<sequence>MVAGDEFLNNFNSIYNPQRDIDMETLLNDFSPGLFVMQTVLFLVLIFLMVKFAWKPILNSLNDREEGIQGALDAAEKAKLEMANLQADNQKLLQEARAEREAMMKDAREIKAKMIADAKEEATEAANKTIANAQATIEAEKKAAVAEIKAQVANLSIEIAEKVVKNELSNKEKQLALVDTMLNDATLN</sequence>
<evidence type="ECO:0000256" key="17">
    <source>
        <dbReference type="SAM" id="Coils"/>
    </source>
</evidence>
<comment type="similarity">
    <text evidence="1 15 16">Belongs to the ATPase B chain family.</text>
</comment>
<evidence type="ECO:0000256" key="13">
    <source>
        <dbReference type="ARBA" id="ARBA00026054"/>
    </source>
</evidence>
<dbReference type="InterPro" id="IPR050059">
    <property type="entry name" value="ATP_synthase_B_chain"/>
</dbReference>
<dbReference type="EMBL" id="BKCF01000001">
    <property type="protein sequence ID" value="GEQ84830.1"/>
    <property type="molecule type" value="Genomic_DNA"/>
</dbReference>
<keyword evidence="9 15" id="KW-0472">Membrane</keyword>
<evidence type="ECO:0000256" key="12">
    <source>
        <dbReference type="ARBA" id="ARBA00025614"/>
    </source>
</evidence>
<comment type="subunit">
    <text evidence="13">F-type ATPases have 2 components, F(1) - the catalytic core - and F(0) - the membrane proton channel. F(1) has five subunits: alpha(3), beta(3), gamma(1), delta(1), epsilon(1). F(0) has four main subunits: a(1), b(2) and c(10-14). The alpha and beta chains form an alternating ring which encloses part of the gamma chain. F(1) is attached to F(0) by a central stalk formed by the gamma and epsilon chains, while a peripheral stalk is formed by the delta and b chains.</text>
</comment>
<dbReference type="Proteomes" id="UP000326994">
    <property type="component" value="Unassembled WGS sequence"/>
</dbReference>
<dbReference type="Pfam" id="PF00430">
    <property type="entry name" value="ATP-synt_B"/>
    <property type="match status" value="1"/>
</dbReference>
<dbReference type="GO" id="GO:0045259">
    <property type="term" value="C:proton-transporting ATP synthase complex"/>
    <property type="evidence" value="ECO:0007669"/>
    <property type="project" value="UniProtKB-KW"/>
</dbReference>
<keyword evidence="5 15" id="KW-0812">Transmembrane</keyword>
<keyword evidence="8 15" id="KW-0406">Ion transport</keyword>
<dbReference type="NCBIfam" id="TIGR01144">
    <property type="entry name" value="ATP_synt_b"/>
    <property type="match status" value="1"/>
</dbReference>
<dbReference type="InterPro" id="IPR028987">
    <property type="entry name" value="ATP_synth_B-like_membr_sf"/>
</dbReference>
<gene>
    <name evidence="15 18" type="primary">atpF</name>
    <name evidence="18" type="ORF">ULMS_03380</name>
</gene>
<accession>A0A5J4FTC1</accession>
<dbReference type="InterPro" id="IPR002146">
    <property type="entry name" value="ATP_synth_b/b'su_bac/chlpt"/>
</dbReference>
<dbReference type="GO" id="GO:0046933">
    <property type="term" value="F:proton-transporting ATP synthase activity, rotational mechanism"/>
    <property type="evidence" value="ECO:0007669"/>
    <property type="project" value="UniProtKB-UniRule"/>
</dbReference>
<comment type="subunit">
    <text evidence="15">F-type ATPases have 2 components, F(1) - the catalytic core - and F(0) - the membrane proton channel. F(1) has five subunits: alpha(3), beta(3), gamma(1), delta(1), epsilon(1). F(0) has three main subunits: a(1), b(2) and c(10-14). The alpha and beta chains form an alternating ring which encloses part of the gamma chain. F(1) is attached to F(0) by a central stalk formed by the gamma and epsilon chains, while a peripheral stalk is formed by the delta and b chains.</text>
</comment>
<comment type="function">
    <text evidence="12">Component of the F(0) channel, it forms part of the peripheral stalk, linking F(1) to F(0). The b'-subunit is a diverged and duplicated form of b found in plants and photosynthetic bacteria.</text>
</comment>
<feature type="coiled-coil region" evidence="17">
    <location>
        <begin position="58"/>
        <end position="143"/>
    </location>
</feature>
<dbReference type="NCBIfam" id="NF011041">
    <property type="entry name" value="PRK14471.1"/>
    <property type="match status" value="1"/>
</dbReference>
<evidence type="ECO:0000256" key="2">
    <source>
        <dbReference type="ARBA" id="ARBA00022448"/>
    </source>
</evidence>
<dbReference type="GO" id="GO:0005886">
    <property type="term" value="C:plasma membrane"/>
    <property type="evidence" value="ECO:0007669"/>
    <property type="project" value="UniProtKB-SubCell"/>
</dbReference>
<evidence type="ECO:0000256" key="14">
    <source>
        <dbReference type="ARBA" id="ARBA00037847"/>
    </source>
</evidence>
<evidence type="ECO:0000256" key="16">
    <source>
        <dbReference type="RuleBase" id="RU003848"/>
    </source>
</evidence>
<evidence type="ECO:0000256" key="6">
    <source>
        <dbReference type="ARBA" id="ARBA00022781"/>
    </source>
</evidence>
<proteinExistence type="inferred from homology"/>
<keyword evidence="6 15" id="KW-0375">Hydrogen ion transport</keyword>
<keyword evidence="2 15" id="KW-0813">Transport</keyword>
<comment type="caution">
    <text evidence="18">The sequence shown here is derived from an EMBL/GenBank/DDBJ whole genome shotgun (WGS) entry which is preliminary data.</text>
</comment>
<evidence type="ECO:0000256" key="10">
    <source>
        <dbReference type="ARBA" id="ARBA00023310"/>
    </source>
</evidence>
<name>A0A5J4FTC1_9FLAO</name>
<evidence type="ECO:0000313" key="18">
    <source>
        <dbReference type="EMBL" id="GEQ84830.1"/>
    </source>
</evidence>
<evidence type="ECO:0000256" key="4">
    <source>
        <dbReference type="ARBA" id="ARBA00022547"/>
    </source>
</evidence>
<feature type="transmembrane region" description="Helical" evidence="15">
    <location>
        <begin position="33"/>
        <end position="54"/>
    </location>
</feature>
<dbReference type="CDD" id="cd06503">
    <property type="entry name" value="ATP-synt_Fo_b"/>
    <property type="match status" value="1"/>
</dbReference>
<dbReference type="InterPro" id="IPR005864">
    <property type="entry name" value="ATP_synth_F0_bsu_bac"/>
</dbReference>
<evidence type="ECO:0000256" key="9">
    <source>
        <dbReference type="ARBA" id="ARBA00023136"/>
    </source>
</evidence>
<evidence type="ECO:0000313" key="19">
    <source>
        <dbReference type="Proteomes" id="UP000326994"/>
    </source>
</evidence>
<dbReference type="PANTHER" id="PTHR33445:SF1">
    <property type="entry name" value="ATP SYNTHASE SUBUNIT B"/>
    <property type="match status" value="1"/>
</dbReference>